<evidence type="ECO:0000313" key="1">
    <source>
        <dbReference type="EMBL" id="AHC40351.1"/>
    </source>
</evidence>
<dbReference type="Proteomes" id="UP000018745">
    <property type="component" value="Chromosome"/>
</dbReference>
<dbReference type="EMBL" id="CP006935">
    <property type="protein sequence ID" value="AHC40351.1"/>
    <property type="molecule type" value="Genomic_DNA"/>
</dbReference>
<sequence length="110" mass="12919">MPKGLELLLPLNWWQAQIRLLKNNAYLELDLLGDTNKAKISLEEGPSSWRYFHNVYTQDVCKVITPMSGEDRLRCQLMEGWNHIVINFEIFSGHLRSKSGFKATFIWLFF</sequence>
<name>A0ABM5P1L3_9MOLU</name>
<gene>
    <name evidence="1" type="ORF">OVS_02750</name>
</gene>
<keyword evidence="2" id="KW-1185">Reference proteome</keyword>
<reference evidence="1 2" key="1">
    <citation type="journal article" date="2014" name="Genome Announc.">
        <title>Complete Genome Sequence of Mycoplasma ovis Strain Michigan, a Hemoplasma of Sheep with Two Distinct 16S rRNA Genes.</title>
        <authorList>
            <person name="Deshuillers P.L."/>
            <person name="Santos A.P."/>
            <person name="do Nascimento N.C."/>
            <person name="Hampel J.A."/>
            <person name="Bergin I.L."/>
            <person name="Dyson M.C."/>
            <person name="Messick J.B."/>
        </authorList>
    </citation>
    <scope>NUCLEOTIDE SEQUENCE [LARGE SCALE GENOMIC DNA]</scope>
    <source>
        <strain evidence="1 2">Michigan</strain>
    </source>
</reference>
<organism evidence="1 2">
    <name type="scientific">Mycoplasma ovis str. Michigan</name>
    <dbReference type="NCBI Taxonomy" id="1415773"/>
    <lineage>
        <taxon>Bacteria</taxon>
        <taxon>Bacillati</taxon>
        <taxon>Mycoplasmatota</taxon>
        <taxon>Mollicutes</taxon>
        <taxon>Mycoplasmataceae</taxon>
        <taxon>Mycoplasma</taxon>
    </lineage>
</organism>
<protein>
    <submittedName>
        <fullName evidence="1">Uncharacterized protein</fullName>
    </submittedName>
</protein>
<accession>A0ABM5P1L3</accession>
<evidence type="ECO:0000313" key="2">
    <source>
        <dbReference type="Proteomes" id="UP000018745"/>
    </source>
</evidence>
<proteinExistence type="predicted"/>